<feature type="site" description="Lowers pKa of active site Tyr" evidence="33">
    <location>
        <position position="78"/>
    </location>
</feature>
<dbReference type="OrthoDB" id="416253at2759"/>
<evidence type="ECO:0000256" key="15">
    <source>
        <dbReference type="ARBA" id="ARBA00048085"/>
    </source>
</evidence>
<comment type="catalytic activity">
    <reaction evidence="22">
        <text>an alditol + NADP(+) = an aldose + NADPH + H(+)</text>
        <dbReference type="Rhea" id="RHEA:12789"/>
        <dbReference type="Rhea" id="RHEA-COMP:9554"/>
        <dbReference type="Rhea" id="RHEA-COMP:9555"/>
        <dbReference type="ChEBI" id="CHEBI:15378"/>
        <dbReference type="ChEBI" id="CHEBI:15693"/>
        <dbReference type="ChEBI" id="CHEBI:17522"/>
        <dbReference type="ChEBI" id="CHEBI:57783"/>
        <dbReference type="ChEBI" id="CHEBI:58349"/>
        <dbReference type="EC" id="1.1.1.21"/>
    </reaction>
</comment>
<proteinExistence type="inferred from homology"/>
<dbReference type="Pfam" id="PF00248">
    <property type="entry name" value="Aldo_ket_red"/>
    <property type="match status" value="1"/>
</dbReference>
<comment type="subunit">
    <text evidence="3">Monomer.</text>
</comment>
<evidence type="ECO:0000256" key="26">
    <source>
        <dbReference type="ARBA" id="ARBA00051688"/>
    </source>
</evidence>
<dbReference type="FunFam" id="3.20.20.100:FF:000009">
    <property type="entry name" value="Aldo-keto reductase family 1 member B1"/>
    <property type="match status" value="1"/>
</dbReference>
<sequence>MDTFLELSNKTKMPVVGLGTWKSSPGKVKEAVKVAIDTGYRHIDCAYFYQNENEVGEAIQEKIQEKVVKREDLFIVSKLWLTFFEKARVKKACQKTLSDLKLDYLDIYLIHFPQGLQFIPGEKDMFPKDANGKVLGGNTTFLEAWEGMEELVDEGLVKGIGISNFNHLQIERLLNKPGLKHKPLTNQVESHPYLTQDKLIHYCRSNGIVITAYSPLGSPDRPWAKLDDPSLMEDTKIKAIATKHKKSTAQILLRFQIQRNVAVIPKSVTPARIIENFNVFDFKLNDEEMATISSFNRNWRACSIKNLSHLPEYPFHEEY</sequence>
<feature type="domain" description="NADP-dependent oxidoreductase" evidence="34">
    <location>
        <begin position="17"/>
        <end position="296"/>
    </location>
</feature>
<evidence type="ECO:0000259" key="34">
    <source>
        <dbReference type="Pfam" id="PF00248"/>
    </source>
</evidence>
<evidence type="ECO:0000256" key="32">
    <source>
        <dbReference type="PIRSR" id="PIRSR000097-2"/>
    </source>
</evidence>
<name>A0A1S2ZYK8_ERIEU</name>
<dbReference type="Proteomes" id="UP001652624">
    <property type="component" value="Chromosome 8"/>
</dbReference>
<evidence type="ECO:0000256" key="1">
    <source>
        <dbReference type="ARBA" id="ARBA00004496"/>
    </source>
</evidence>
<comment type="subcellular location">
    <subcellularLocation>
        <location evidence="1">Cytoplasm</location>
    </subcellularLocation>
</comment>
<evidence type="ECO:0000256" key="31">
    <source>
        <dbReference type="PIRSR" id="PIRSR000097-1"/>
    </source>
</evidence>
<evidence type="ECO:0000256" key="30">
    <source>
        <dbReference type="ARBA" id="ARBA00053023"/>
    </source>
</evidence>
<evidence type="ECO:0000256" key="23">
    <source>
        <dbReference type="ARBA" id="ARBA00051056"/>
    </source>
</evidence>
<evidence type="ECO:0000256" key="19">
    <source>
        <dbReference type="ARBA" id="ARBA00050330"/>
    </source>
</evidence>
<evidence type="ECO:0000256" key="17">
    <source>
        <dbReference type="ARBA" id="ARBA00050176"/>
    </source>
</evidence>
<dbReference type="EC" id="1.1.1.54" evidence="9"/>
<evidence type="ECO:0000256" key="21">
    <source>
        <dbReference type="ARBA" id="ARBA00050568"/>
    </source>
</evidence>
<evidence type="ECO:0000256" key="4">
    <source>
        <dbReference type="ARBA" id="ARBA00012852"/>
    </source>
</evidence>
<evidence type="ECO:0000256" key="5">
    <source>
        <dbReference type="ARBA" id="ARBA00022490"/>
    </source>
</evidence>
<comment type="catalytic activity">
    <reaction evidence="21">
        <text>all-trans-retinol + NADP(+) = all-trans-retinal + NADPH + H(+)</text>
        <dbReference type="Rhea" id="RHEA:25033"/>
        <dbReference type="ChEBI" id="CHEBI:15378"/>
        <dbReference type="ChEBI" id="CHEBI:17336"/>
        <dbReference type="ChEBI" id="CHEBI:17898"/>
        <dbReference type="ChEBI" id="CHEBI:57783"/>
        <dbReference type="ChEBI" id="CHEBI:58349"/>
        <dbReference type="EC" id="1.1.1.300"/>
    </reaction>
</comment>
<dbReference type="Gene3D" id="3.20.20.100">
    <property type="entry name" value="NADP-dependent oxidoreductase domain"/>
    <property type="match status" value="1"/>
</dbReference>
<accession>A0A1S2ZYK8</accession>
<keyword evidence="35" id="KW-1185">Reference proteome</keyword>
<organism evidence="35 36">
    <name type="scientific">Erinaceus europaeus</name>
    <name type="common">Western European hedgehog</name>
    <dbReference type="NCBI Taxonomy" id="9365"/>
    <lineage>
        <taxon>Eukaryota</taxon>
        <taxon>Metazoa</taxon>
        <taxon>Chordata</taxon>
        <taxon>Craniata</taxon>
        <taxon>Vertebrata</taxon>
        <taxon>Euteleostomi</taxon>
        <taxon>Mammalia</taxon>
        <taxon>Eutheria</taxon>
        <taxon>Laurasiatheria</taxon>
        <taxon>Eulipotyphla</taxon>
        <taxon>Erinaceidae</taxon>
        <taxon>Erinaceinae</taxon>
        <taxon>Erinaceus</taxon>
    </lineage>
</organism>
<evidence type="ECO:0000256" key="18">
    <source>
        <dbReference type="ARBA" id="ARBA00050307"/>
    </source>
</evidence>
<comment type="catalytic activity">
    <reaction evidence="19">
        <text>13-cis-retinol + NADP(+) = 13-cis-retinal + NADPH + H(+)</text>
        <dbReference type="Rhea" id="RHEA:54920"/>
        <dbReference type="ChEBI" id="CHEBI:15378"/>
        <dbReference type="ChEBI" id="CHEBI:45479"/>
        <dbReference type="ChEBI" id="CHEBI:45487"/>
        <dbReference type="ChEBI" id="CHEBI:57783"/>
        <dbReference type="ChEBI" id="CHEBI:58349"/>
    </reaction>
</comment>
<evidence type="ECO:0000256" key="22">
    <source>
        <dbReference type="ARBA" id="ARBA00051000"/>
    </source>
</evidence>
<dbReference type="AlphaFoldDB" id="A0A1S2ZYK8"/>
<dbReference type="EC" id="1.1.1.372" evidence="8"/>
<comment type="catalytic activity">
    <reaction evidence="16">
        <text>glycerol + NADP(+) = D-glyceraldehyde + NADPH + H(+)</text>
        <dbReference type="Rhea" id="RHEA:23592"/>
        <dbReference type="ChEBI" id="CHEBI:15378"/>
        <dbReference type="ChEBI" id="CHEBI:17378"/>
        <dbReference type="ChEBI" id="CHEBI:17754"/>
        <dbReference type="ChEBI" id="CHEBI:57783"/>
        <dbReference type="ChEBI" id="CHEBI:58349"/>
        <dbReference type="EC" id="1.1.1.372"/>
    </reaction>
</comment>
<comment type="catalytic activity">
    <reaction evidence="17">
        <text>(E,E)-2,4-hexadien-1-ol + NADP(+) = (E,E)-2,4-hexadienal + NADPH + H(+)</text>
        <dbReference type="Rhea" id="RHEA:58428"/>
        <dbReference type="ChEBI" id="CHEBI:15378"/>
        <dbReference type="ChEBI" id="CHEBI:57783"/>
        <dbReference type="ChEBI" id="CHEBI:58349"/>
        <dbReference type="ChEBI" id="CHEBI:82334"/>
        <dbReference type="ChEBI" id="CHEBI:142625"/>
    </reaction>
</comment>
<evidence type="ECO:0000313" key="35">
    <source>
        <dbReference type="Proteomes" id="UP001652624"/>
    </source>
</evidence>
<evidence type="ECO:0000256" key="3">
    <source>
        <dbReference type="ARBA" id="ARBA00011245"/>
    </source>
</evidence>
<evidence type="ECO:0000256" key="28">
    <source>
        <dbReference type="ARBA" id="ARBA00052544"/>
    </source>
</evidence>
<dbReference type="InterPro" id="IPR036812">
    <property type="entry name" value="NAD(P)_OxRdtase_dom_sf"/>
</dbReference>
<dbReference type="PIRSF" id="PIRSF000097">
    <property type="entry name" value="AKR"/>
    <property type="match status" value="1"/>
</dbReference>
<evidence type="ECO:0000256" key="16">
    <source>
        <dbReference type="ARBA" id="ARBA00049025"/>
    </source>
</evidence>
<evidence type="ECO:0000256" key="12">
    <source>
        <dbReference type="ARBA" id="ARBA00039907"/>
    </source>
</evidence>
<keyword evidence="5" id="KW-0963">Cytoplasm</keyword>
<comment type="catalytic activity">
    <reaction evidence="15">
        <text>glycerol + NADP(+) = L-glyceraldehyde + NADPH + H(+)</text>
        <dbReference type="Rhea" id="RHEA:38111"/>
        <dbReference type="ChEBI" id="CHEBI:15378"/>
        <dbReference type="ChEBI" id="CHEBI:17754"/>
        <dbReference type="ChEBI" id="CHEBI:27975"/>
        <dbReference type="ChEBI" id="CHEBI:57783"/>
        <dbReference type="ChEBI" id="CHEBI:58349"/>
        <dbReference type="EC" id="1.1.1.372"/>
    </reaction>
</comment>
<evidence type="ECO:0000256" key="14">
    <source>
        <dbReference type="ARBA" id="ARBA00047277"/>
    </source>
</evidence>
<dbReference type="EC" id="1.1.1.300" evidence="4"/>
<comment type="catalytic activity">
    <reaction evidence="14">
        <text>allyl alcohol + NADP(+) = acrolein + NADPH + H(+)</text>
        <dbReference type="Rhea" id="RHEA:12168"/>
        <dbReference type="ChEBI" id="CHEBI:15368"/>
        <dbReference type="ChEBI" id="CHEBI:15378"/>
        <dbReference type="ChEBI" id="CHEBI:16605"/>
        <dbReference type="ChEBI" id="CHEBI:57783"/>
        <dbReference type="ChEBI" id="CHEBI:58349"/>
        <dbReference type="EC" id="1.1.1.54"/>
    </reaction>
</comment>
<comment type="catalytic activity">
    <reaction evidence="26">
        <text>9-cis-retinol + NADP(+) = 9-cis-retinal + NADPH + H(+)</text>
        <dbReference type="Rhea" id="RHEA:54916"/>
        <dbReference type="ChEBI" id="CHEBI:15378"/>
        <dbReference type="ChEBI" id="CHEBI:57783"/>
        <dbReference type="ChEBI" id="CHEBI:58349"/>
        <dbReference type="ChEBI" id="CHEBI:78272"/>
        <dbReference type="ChEBI" id="CHEBI:78273"/>
    </reaction>
</comment>
<dbReference type="GO" id="GO:0052650">
    <property type="term" value="F:all-trans-retinol dehydrogenase (NADP+) activity"/>
    <property type="evidence" value="ECO:0007669"/>
    <property type="project" value="UniProtKB-EC"/>
</dbReference>
<dbReference type="PANTHER" id="PTHR11732">
    <property type="entry name" value="ALDO/KETO REDUCTASE"/>
    <property type="match status" value="1"/>
</dbReference>
<gene>
    <name evidence="36" type="primary">LOC103116621</name>
</gene>
<dbReference type="GO" id="GO:0005737">
    <property type="term" value="C:cytoplasm"/>
    <property type="evidence" value="ECO:0007669"/>
    <property type="project" value="UniProtKB-SubCell"/>
</dbReference>
<dbReference type="RefSeq" id="XP_007526612.1">
    <property type="nucleotide sequence ID" value="XM_007526550.2"/>
</dbReference>
<dbReference type="InterPro" id="IPR023210">
    <property type="entry name" value="NADP_OxRdtase_dom"/>
</dbReference>
<dbReference type="InterPro" id="IPR018170">
    <property type="entry name" value="Aldo/ket_reductase_CS"/>
</dbReference>
<dbReference type="GO" id="GO:0047655">
    <property type="term" value="F:allyl-alcohol dehydrogenase activity"/>
    <property type="evidence" value="ECO:0007669"/>
    <property type="project" value="UniProtKB-EC"/>
</dbReference>
<comment type="catalytic activity">
    <reaction evidence="30">
        <text>1-hexadecanoyl-2-(5-oxopentanoyl)-sn-glycero-3-phosphoethanolamine + NADPH + H(+) = 1-hexadecanoyl-2-(5-hydroxypentanoyl)-sn-glycero-3-phosphoethanolamine + NADP(+)</text>
        <dbReference type="Rhea" id="RHEA:58756"/>
        <dbReference type="ChEBI" id="CHEBI:15378"/>
        <dbReference type="ChEBI" id="CHEBI:57783"/>
        <dbReference type="ChEBI" id="CHEBI:58349"/>
        <dbReference type="ChEBI" id="CHEBI:142750"/>
        <dbReference type="ChEBI" id="CHEBI:142751"/>
    </reaction>
</comment>
<evidence type="ECO:0000256" key="24">
    <source>
        <dbReference type="ARBA" id="ARBA00051338"/>
    </source>
</evidence>
<comment type="catalytic activity">
    <reaction evidence="25">
        <text>1-hexadecanoyl-2-(9-oxononanoyl)-sn-glycero-3-phosphocholine + NADPH + H(+) = 1-hexadecanoyl-2-(9-hydroxynonanoyl)-sn-glycero-3-phosphocholine + NADP(+)</text>
        <dbReference type="Rhea" id="RHEA:58592"/>
        <dbReference type="ChEBI" id="CHEBI:15378"/>
        <dbReference type="ChEBI" id="CHEBI:57783"/>
        <dbReference type="ChEBI" id="CHEBI:58349"/>
        <dbReference type="ChEBI" id="CHEBI:61042"/>
        <dbReference type="ChEBI" id="CHEBI:142749"/>
    </reaction>
</comment>
<evidence type="ECO:0000256" key="25">
    <source>
        <dbReference type="ARBA" id="ARBA00051677"/>
    </source>
</evidence>
<evidence type="ECO:0000313" key="36">
    <source>
        <dbReference type="RefSeq" id="XP_007526612.1"/>
    </source>
</evidence>
<comment type="catalytic activity">
    <reaction evidence="27">
        <text>a 4-hydroxynonen-1-ol + NADP(+) = a 4-hydroxynonenal + NADPH + H(+)</text>
        <dbReference type="Rhea" id="RHEA:58336"/>
        <dbReference type="ChEBI" id="CHEBI:15378"/>
        <dbReference type="ChEBI" id="CHEBI:57783"/>
        <dbReference type="ChEBI" id="CHEBI:58349"/>
        <dbReference type="ChEBI" id="CHEBI:142593"/>
        <dbReference type="ChEBI" id="CHEBI:142606"/>
    </reaction>
</comment>
<evidence type="ECO:0000256" key="33">
    <source>
        <dbReference type="PIRSR" id="PIRSR000097-3"/>
    </source>
</evidence>
<evidence type="ECO:0000256" key="9">
    <source>
        <dbReference type="ARBA" id="ARBA00024070"/>
    </source>
</evidence>
<comment type="catalytic activity">
    <reaction evidence="28">
        <text>pyridine 3-methanol + NADP(+) = pyridine-3-carbaldehyde + NADPH + H(+)</text>
        <dbReference type="Rhea" id="RHEA:58776"/>
        <dbReference type="ChEBI" id="CHEBI:15378"/>
        <dbReference type="ChEBI" id="CHEBI:28345"/>
        <dbReference type="ChEBI" id="CHEBI:45213"/>
        <dbReference type="ChEBI" id="CHEBI:57783"/>
        <dbReference type="ChEBI" id="CHEBI:58349"/>
    </reaction>
</comment>
<evidence type="ECO:0000256" key="13">
    <source>
        <dbReference type="ARBA" id="ARBA00042036"/>
    </source>
</evidence>
<dbReference type="EC" id="1.1.1.21" evidence="11"/>
<comment type="similarity">
    <text evidence="2">Belongs to the aldo/keto reductase family.</text>
</comment>
<evidence type="ECO:0000256" key="11">
    <source>
        <dbReference type="ARBA" id="ARBA00038955"/>
    </source>
</evidence>
<dbReference type="InterPro" id="IPR020471">
    <property type="entry name" value="AKR"/>
</dbReference>
<comment type="catalytic activity">
    <reaction evidence="20">
        <text>prostaglandin F2alpha + NADP(+) = prostaglandin H2 + NADPH + H(+)</text>
        <dbReference type="Rhea" id="RHEA:45312"/>
        <dbReference type="ChEBI" id="CHEBI:15378"/>
        <dbReference type="ChEBI" id="CHEBI:57404"/>
        <dbReference type="ChEBI" id="CHEBI:57405"/>
        <dbReference type="ChEBI" id="CHEBI:57783"/>
        <dbReference type="ChEBI" id="CHEBI:58349"/>
    </reaction>
</comment>
<dbReference type="PROSITE" id="PS00062">
    <property type="entry name" value="ALDOKETO_REDUCTASE_2"/>
    <property type="match status" value="1"/>
</dbReference>
<evidence type="ECO:0000256" key="29">
    <source>
        <dbReference type="ARBA" id="ARBA00052900"/>
    </source>
</evidence>
<dbReference type="PROSITE" id="PS00063">
    <property type="entry name" value="ALDOKETO_REDUCTASE_3"/>
    <property type="match status" value="1"/>
</dbReference>
<evidence type="ECO:0000256" key="6">
    <source>
        <dbReference type="ARBA" id="ARBA00022857"/>
    </source>
</evidence>
<evidence type="ECO:0000256" key="10">
    <source>
        <dbReference type="ARBA" id="ARBA00029846"/>
    </source>
</evidence>
<evidence type="ECO:0000256" key="2">
    <source>
        <dbReference type="ARBA" id="ARBA00007905"/>
    </source>
</evidence>
<dbReference type="CDD" id="cd19107">
    <property type="entry name" value="AKR_AKR1B1-19"/>
    <property type="match status" value="1"/>
</dbReference>
<keyword evidence="7" id="KW-0560">Oxidoreductase</keyword>
<feature type="active site" description="Proton donor" evidence="31">
    <location>
        <position position="49"/>
    </location>
</feature>
<dbReference type="STRING" id="9365.ENSEEUP00000004025"/>
<comment type="catalytic activity">
    <reaction evidence="23">
        <text>1-hexadecanoyl-2-(7-oxoheptanoyl)-sn-glycero-3-phosphocholine + NADPH + H(+) = 1-hexadecanoyl-2-(7-hydroxyheptanoyl)-sn-glycero-3-phosphocholine + NADP(+)</text>
        <dbReference type="Rhea" id="RHEA:58752"/>
        <dbReference type="ChEBI" id="CHEBI:15378"/>
        <dbReference type="ChEBI" id="CHEBI:57783"/>
        <dbReference type="ChEBI" id="CHEBI:58349"/>
        <dbReference type="ChEBI" id="CHEBI:134601"/>
        <dbReference type="ChEBI" id="CHEBI:142748"/>
    </reaction>
</comment>
<comment type="catalytic activity">
    <reaction evidence="24">
        <text>prenol + NADP(+) = 3-methyl-2-butenal + NADPH + H(+)</text>
        <dbReference type="Rhea" id="RHEA:58420"/>
        <dbReference type="ChEBI" id="CHEBI:15378"/>
        <dbReference type="ChEBI" id="CHEBI:15825"/>
        <dbReference type="ChEBI" id="CHEBI:16019"/>
        <dbReference type="ChEBI" id="CHEBI:57783"/>
        <dbReference type="ChEBI" id="CHEBI:58349"/>
    </reaction>
</comment>
<comment type="catalytic activity">
    <reaction evidence="29">
        <text>(E)-hex-2-en-1-ol + NADP(+) = (E)-hex-2-enal + NADPH + H(+)</text>
        <dbReference type="Rhea" id="RHEA:58424"/>
        <dbReference type="ChEBI" id="CHEBI:15378"/>
        <dbReference type="ChEBI" id="CHEBI:28913"/>
        <dbReference type="ChEBI" id="CHEBI:57783"/>
        <dbReference type="ChEBI" id="CHEBI:58349"/>
        <dbReference type="ChEBI" id="CHEBI:141205"/>
    </reaction>
</comment>
<keyword evidence="6" id="KW-0521">NADP</keyword>
<dbReference type="PRINTS" id="PR00069">
    <property type="entry name" value="ALDKETRDTASE"/>
</dbReference>
<comment type="catalytic activity">
    <reaction evidence="18">
        <text>1-hexadecanoyl-2-(5-oxopentanoyl)-sn-glycero-3-phosphocholine + NADPH + H(+) = 1-hexadecanoyl-2-(5-hydroxypentanoyl)-sn-glycero-3-phosphocholine + NADP(+)</text>
        <dbReference type="Rhea" id="RHEA:58512"/>
        <dbReference type="ChEBI" id="CHEBI:15378"/>
        <dbReference type="ChEBI" id="CHEBI:57783"/>
        <dbReference type="ChEBI" id="CHEBI:58349"/>
        <dbReference type="ChEBI" id="CHEBI:77890"/>
        <dbReference type="ChEBI" id="CHEBI:142747"/>
    </reaction>
</comment>
<dbReference type="InParanoid" id="A0A1S2ZYK8"/>
<evidence type="ECO:0000256" key="27">
    <source>
        <dbReference type="ARBA" id="ARBA00052262"/>
    </source>
</evidence>
<protein>
    <recommendedName>
        <fullName evidence="12">Aldo-keto reductase family 1 member B1</fullName>
        <ecNumber evidence="11">1.1.1.21</ecNumber>
        <ecNumber evidence="4">1.1.1.300</ecNumber>
        <ecNumber evidence="8">1.1.1.372</ecNumber>
        <ecNumber evidence="9">1.1.1.54</ecNumber>
    </recommendedName>
    <alternativeName>
        <fullName evidence="10">Aldehyde reductase</fullName>
    </alternativeName>
    <alternativeName>
        <fullName evidence="13">Aldose reductase</fullName>
    </alternativeName>
</protein>
<dbReference type="SUPFAM" id="SSF51430">
    <property type="entry name" value="NAD(P)-linked oxidoreductase"/>
    <property type="match status" value="1"/>
</dbReference>
<evidence type="ECO:0000256" key="7">
    <source>
        <dbReference type="ARBA" id="ARBA00023002"/>
    </source>
</evidence>
<evidence type="ECO:0000256" key="20">
    <source>
        <dbReference type="ARBA" id="ARBA00050342"/>
    </source>
</evidence>
<reference evidence="36" key="1">
    <citation type="submission" date="2025-08" db="UniProtKB">
        <authorList>
            <consortium name="RefSeq"/>
        </authorList>
    </citation>
    <scope>IDENTIFICATION</scope>
</reference>
<dbReference type="PROSITE" id="PS00798">
    <property type="entry name" value="ALDOKETO_REDUCTASE_1"/>
    <property type="match status" value="1"/>
</dbReference>
<feature type="binding site" evidence="32">
    <location>
        <position position="111"/>
    </location>
    <ligand>
        <name>substrate</name>
    </ligand>
</feature>
<dbReference type="eggNOG" id="KOG1577">
    <property type="taxonomic scope" value="Eukaryota"/>
</dbReference>
<evidence type="ECO:0000256" key="8">
    <source>
        <dbReference type="ARBA" id="ARBA00024066"/>
    </source>
</evidence>
<dbReference type="GeneID" id="103116621"/>